<dbReference type="Proteomes" id="UP000295781">
    <property type="component" value="Chromosome"/>
</dbReference>
<proteinExistence type="predicted"/>
<accession>A0A4P2PZ73</accession>
<name>A0A4P2PZ73_SORCE</name>
<dbReference type="PANTHER" id="PTHR38847">
    <property type="match status" value="1"/>
</dbReference>
<evidence type="ECO:0000313" key="2">
    <source>
        <dbReference type="Proteomes" id="UP000295781"/>
    </source>
</evidence>
<dbReference type="OrthoDB" id="5511886at2"/>
<dbReference type="PANTHER" id="PTHR38847:SF1">
    <property type="entry name" value="PSEUDOURIDINE SYNTHASE RSUA_RLUA-LIKE DOMAIN-CONTAINING PROTEIN"/>
    <property type="match status" value="1"/>
</dbReference>
<dbReference type="Pfam" id="PF14273">
    <property type="entry name" value="DUF4360"/>
    <property type="match status" value="1"/>
</dbReference>
<dbReference type="EMBL" id="CP012670">
    <property type="protein sequence ID" value="AUX21896.1"/>
    <property type="molecule type" value="Genomic_DNA"/>
</dbReference>
<dbReference type="AlphaFoldDB" id="A0A4P2PZ73"/>
<gene>
    <name evidence="1" type="ORF">SOCEGT47_023920</name>
</gene>
<protein>
    <recommendedName>
        <fullName evidence="3">Secreted protein</fullName>
    </recommendedName>
</protein>
<dbReference type="InterPro" id="IPR025649">
    <property type="entry name" value="DUF4360"/>
</dbReference>
<sequence>MLGGIDAMKKATCHGAVAALAAGLFCAAPAGRARAQERPEGVRIERLMYRGTGCRQGTADAQIVGGGTAFIIVFTEFNAQAGPSASPSEGRSRCNVSVHLRYPEGWSFTAASVVYRGNAILGPRVSARMGARYNFPGTPSSSAEVELTGFATEDFELLRQFDTARWSPCARRGALPVNVLATVEVSNRQDRSSSGLITVEQHDGTFDLQLNLRWRRC</sequence>
<reference evidence="1 2" key="1">
    <citation type="submission" date="2015-09" db="EMBL/GenBank/DDBJ databases">
        <title>Sorangium comparison.</title>
        <authorList>
            <person name="Zaburannyi N."/>
            <person name="Bunk B."/>
            <person name="Overmann J."/>
            <person name="Mueller R."/>
        </authorList>
    </citation>
    <scope>NUCLEOTIDE SEQUENCE [LARGE SCALE GENOMIC DNA]</scope>
    <source>
        <strain evidence="1 2">So ceGT47</strain>
    </source>
</reference>
<evidence type="ECO:0008006" key="3">
    <source>
        <dbReference type="Google" id="ProtNLM"/>
    </source>
</evidence>
<evidence type="ECO:0000313" key="1">
    <source>
        <dbReference type="EMBL" id="AUX21896.1"/>
    </source>
</evidence>
<organism evidence="1 2">
    <name type="scientific">Sorangium cellulosum</name>
    <name type="common">Polyangium cellulosum</name>
    <dbReference type="NCBI Taxonomy" id="56"/>
    <lineage>
        <taxon>Bacteria</taxon>
        <taxon>Pseudomonadati</taxon>
        <taxon>Myxococcota</taxon>
        <taxon>Polyangia</taxon>
        <taxon>Polyangiales</taxon>
        <taxon>Polyangiaceae</taxon>
        <taxon>Sorangium</taxon>
    </lineage>
</organism>